<dbReference type="EMBL" id="JAMDMJ010000053">
    <property type="protein sequence ID" value="MCY9599634.1"/>
    <property type="molecule type" value="Genomic_DNA"/>
</dbReference>
<dbReference type="Proteomes" id="UP001527202">
    <property type="component" value="Unassembled WGS sequence"/>
</dbReference>
<sequence length="101" mass="11040">MQTPSIFQLGKLSNLLDEINKGTGSVWSFVSCGSDSAMTVSLTFPNLTSDLESINNSKNKITEYFGLDESDKRVSISSGYGKTELSIILESQQIIIKVTNK</sequence>
<reference evidence="1 4" key="2">
    <citation type="submission" date="2022-05" db="EMBL/GenBank/DDBJ databases">
        <title>Genome Sequencing of Bee-Associated Microbes.</title>
        <authorList>
            <person name="Dunlap C."/>
        </authorList>
    </citation>
    <scope>NUCLEOTIDE SEQUENCE [LARGE SCALE GENOMIC DNA]</scope>
    <source>
        <strain evidence="1 4">NRRL B-23120</strain>
    </source>
</reference>
<dbReference type="EMBL" id="CP026520">
    <property type="protein sequence ID" value="QAV18859.1"/>
    <property type="molecule type" value="Genomic_DNA"/>
</dbReference>
<evidence type="ECO:0000313" key="1">
    <source>
        <dbReference type="EMBL" id="MCY9599634.1"/>
    </source>
</evidence>
<gene>
    <name evidence="1" type="ORF">M5X16_28215</name>
    <name evidence="2" type="ORF">PC41400_14700</name>
</gene>
<protein>
    <submittedName>
        <fullName evidence="2">Uncharacterized protein</fullName>
    </submittedName>
</protein>
<dbReference type="AlphaFoldDB" id="A0A410WWM8"/>
<evidence type="ECO:0000313" key="3">
    <source>
        <dbReference type="Proteomes" id="UP000288943"/>
    </source>
</evidence>
<name>A0A410WWM8_9BACL</name>
<dbReference type="KEGG" id="pchi:PC41400_14700"/>
<keyword evidence="4" id="KW-1185">Reference proteome</keyword>
<proteinExistence type="predicted"/>
<accession>A0A410WWM8</accession>
<organism evidence="2 3">
    <name type="scientific">Paenibacillus chitinolyticus</name>
    <dbReference type="NCBI Taxonomy" id="79263"/>
    <lineage>
        <taxon>Bacteria</taxon>
        <taxon>Bacillati</taxon>
        <taxon>Bacillota</taxon>
        <taxon>Bacilli</taxon>
        <taxon>Bacillales</taxon>
        <taxon>Paenibacillaceae</taxon>
        <taxon>Paenibacillus</taxon>
    </lineage>
</organism>
<evidence type="ECO:0000313" key="2">
    <source>
        <dbReference type="EMBL" id="QAV18859.1"/>
    </source>
</evidence>
<dbReference type="GeneID" id="95376063"/>
<dbReference type="RefSeq" id="WP_042227646.1">
    <property type="nucleotide sequence ID" value="NZ_CP026520.1"/>
</dbReference>
<dbReference type="Proteomes" id="UP000288943">
    <property type="component" value="Chromosome"/>
</dbReference>
<reference evidence="2 3" key="1">
    <citation type="submission" date="2018-01" db="EMBL/GenBank/DDBJ databases">
        <title>The whole genome sequencing and assembly of Paenibacillus chitinolyticus KCCM 41400 strain.</title>
        <authorList>
            <person name="Kim J.-Y."/>
            <person name="Park M.-K."/>
            <person name="Lee Y.-J."/>
            <person name="Yi H."/>
            <person name="Bahn Y.-S."/>
            <person name="Kim J.F."/>
            <person name="Lee D.-W."/>
        </authorList>
    </citation>
    <scope>NUCLEOTIDE SEQUENCE [LARGE SCALE GENOMIC DNA]</scope>
    <source>
        <strain evidence="2 3">KCCM 41400</strain>
    </source>
</reference>
<evidence type="ECO:0000313" key="4">
    <source>
        <dbReference type="Proteomes" id="UP001527202"/>
    </source>
</evidence>